<comment type="caution">
    <text evidence="1">The sequence shown here is derived from an EMBL/GenBank/DDBJ whole genome shotgun (WGS) entry which is preliminary data.</text>
</comment>
<reference evidence="1 2" key="1">
    <citation type="submission" date="2007-01" db="EMBL/GenBank/DDBJ databases">
        <authorList>
            <person name="Haygood M."/>
            <person name="Podell S."/>
            <person name="Anderson C."/>
            <person name="Hopkinson B."/>
            <person name="Roe K."/>
            <person name="Barbeau K."/>
            <person name="Gaasterland T."/>
            <person name="Ferriera S."/>
            <person name="Johnson J."/>
            <person name="Kravitz S."/>
            <person name="Beeson K."/>
            <person name="Sutton G."/>
            <person name="Rogers Y.-H."/>
            <person name="Friedman R."/>
            <person name="Frazier M."/>
            <person name="Venter J.C."/>
        </authorList>
    </citation>
    <scope>NUCLEOTIDE SEQUENCE [LARGE SCALE GENOMIC DNA]</scope>
    <source>
        <strain evidence="1 2">ATCC 23134</strain>
    </source>
</reference>
<evidence type="ECO:0000313" key="1">
    <source>
        <dbReference type="EMBL" id="EAY27858.1"/>
    </source>
</evidence>
<dbReference type="AlphaFoldDB" id="A1ZP66"/>
<organism evidence="1 2">
    <name type="scientific">Microscilla marina ATCC 23134</name>
    <dbReference type="NCBI Taxonomy" id="313606"/>
    <lineage>
        <taxon>Bacteria</taxon>
        <taxon>Pseudomonadati</taxon>
        <taxon>Bacteroidota</taxon>
        <taxon>Cytophagia</taxon>
        <taxon>Cytophagales</taxon>
        <taxon>Microscillaceae</taxon>
        <taxon>Microscilla</taxon>
    </lineage>
</organism>
<keyword evidence="2" id="KW-1185">Reference proteome</keyword>
<proteinExistence type="predicted"/>
<sequence>MSVIVREGLCLTEPTKAARHKIPKYQAFHRPEILSKITAFEQVVI</sequence>
<dbReference type="EMBL" id="AAWS01000020">
    <property type="protein sequence ID" value="EAY27858.1"/>
    <property type="molecule type" value="Genomic_DNA"/>
</dbReference>
<dbReference type="Proteomes" id="UP000004095">
    <property type="component" value="Unassembled WGS sequence"/>
</dbReference>
<accession>A1ZP66</accession>
<name>A1ZP66_MICM2</name>
<gene>
    <name evidence="1" type="ORF">M23134_00299</name>
</gene>
<evidence type="ECO:0000313" key="2">
    <source>
        <dbReference type="Proteomes" id="UP000004095"/>
    </source>
</evidence>
<protein>
    <submittedName>
        <fullName evidence="1">Uncharacterized protein</fullName>
    </submittedName>
</protein>